<evidence type="ECO:0000256" key="1">
    <source>
        <dbReference type="ARBA" id="ARBA00009437"/>
    </source>
</evidence>
<comment type="caution">
    <text evidence="6">The sequence shown here is derived from an EMBL/GenBank/DDBJ whole genome shotgun (WGS) entry which is preliminary data.</text>
</comment>
<evidence type="ECO:0000313" key="6">
    <source>
        <dbReference type="EMBL" id="RQP21379.1"/>
    </source>
</evidence>
<dbReference type="Gene3D" id="1.10.10.10">
    <property type="entry name" value="Winged helix-like DNA-binding domain superfamily/Winged helix DNA-binding domain"/>
    <property type="match status" value="1"/>
</dbReference>
<keyword evidence="4" id="KW-0804">Transcription</keyword>
<name>A0A3N7JIW4_9BURK</name>
<accession>A0A3N7JIW4</accession>
<keyword evidence="2" id="KW-0805">Transcription regulation</keyword>
<dbReference type="InterPro" id="IPR000847">
    <property type="entry name" value="LysR_HTH_N"/>
</dbReference>
<dbReference type="PROSITE" id="PS50931">
    <property type="entry name" value="HTH_LYSR"/>
    <property type="match status" value="1"/>
</dbReference>
<dbReference type="GO" id="GO:0043565">
    <property type="term" value="F:sequence-specific DNA binding"/>
    <property type="evidence" value="ECO:0007669"/>
    <property type="project" value="TreeGrafter"/>
</dbReference>
<dbReference type="RefSeq" id="WP_124543749.1">
    <property type="nucleotide sequence ID" value="NZ_QUSW01000011.1"/>
</dbReference>
<reference evidence="6 7" key="1">
    <citation type="submission" date="2018-08" db="EMBL/GenBank/DDBJ databases">
        <authorList>
            <person name="Khan S.A."/>
            <person name="Jeon C.O."/>
            <person name="Chun B.H."/>
            <person name="Jeong S.E."/>
        </authorList>
    </citation>
    <scope>NUCLEOTIDE SEQUENCE [LARGE SCALE GENOMIC DNA]</scope>
    <source>
        <strain evidence="6 7">S-16</strain>
    </source>
</reference>
<reference evidence="6 7" key="2">
    <citation type="submission" date="2018-12" db="EMBL/GenBank/DDBJ databases">
        <title>Rhizobacter gummiphilus sp. nov., a rubber-degrading bacterium isolated from the soil of a botanical garden in Japan.</title>
        <authorList>
            <person name="Shunsuke S.S."/>
        </authorList>
    </citation>
    <scope>NUCLEOTIDE SEQUENCE [LARGE SCALE GENOMIC DNA]</scope>
    <source>
        <strain evidence="6 7">S-16</strain>
    </source>
</reference>
<gene>
    <name evidence="6" type="ORF">DZC73_28240</name>
</gene>
<dbReference type="GO" id="GO:0010628">
    <property type="term" value="P:positive regulation of gene expression"/>
    <property type="evidence" value="ECO:0007669"/>
    <property type="project" value="TreeGrafter"/>
</dbReference>
<dbReference type="PANTHER" id="PTHR30427">
    <property type="entry name" value="TRANSCRIPTIONAL ACTIVATOR PROTEIN LYSR"/>
    <property type="match status" value="1"/>
</dbReference>
<dbReference type="GO" id="GO:0003700">
    <property type="term" value="F:DNA-binding transcription factor activity"/>
    <property type="evidence" value="ECO:0007669"/>
    <property type="project" value="InterPro"/>
</dbReference>
<evidence type="ECO:0000256" key="2">
    <source>
        <dbReference type="ARBA" id="ARBA00023015"/>
    </source>
</evidence>
<protein>
    <submittedName>
        <fullName evidence="6">LysR family transcriptional regulator</fullName>
    </submittedName>
</protein>
<sequence length="290" mass="31747">MRIRYIEIFYAVMQSGTVKGAAQMLHITQPAATRLLQQAEAHVGVPLFQRLRGRLVPTAEAHQLFPEVEQLYLKLDTVRRMAANLGQDSDSLLRVLCVPGLALEALPGALQRWSRKHAKARLSLRTLHSRQIADSLALREAEVGFAFEPSAHPALLNQAIGHGRIVCVGADLKGSEVPLDALAKHPLVDLDPADPLGRLLHSAFMAHGIEPKSRILAHSYHAAVELAAHGFGWAVLDNVTADYASRHPQLKVLPLVPEIPVTVYALRPRDLPASAAVDDLIAQMQKVLQR</sequence>
<dbReference type="SUPFAM" id="SSF46785">
    <property type="entry name" value="Winged helix' DNA-binding domain"/>
    <property type="match status" value="1"/>
</dbReference>
<evidence type="ECO:0000256" key="3">
    <source>
        <dbReference type="ARBA" id="ARBA00023125"/>
    </source>
</evidence>
<evidence type="ECO:0000256" key="4">
    <source>
        <dbReference type="ARBA" id="ARBA00023163"/>
    </source>
</evidence>
<dbReference type="AlphaFoldDB" id="A0A3N7JIW4"/>
<dbReference type="GO" id="GO:0009089">
    <property type="term" value="P:lysine biosynthetic process via diaminopimelate"/>
    <property type="evidence" value="ECO:0007669"/>
    <property type="project" value="TreeGrafter"/>
</dbReference>
<feature type="domain" description="HTH lysR-type" evidence="5">
    <location>
        <begin position="1"/>
        <end position="58"/>
    </location>
</feature>
<dbReference type="Pfam" id="PF03466">
    <property type="entry name" value="LysR_substrate"/>
    <property type="match status" value="1"/>
</dbReference>
<comment type="similarity">
    <text evidence="1">Belongs to the LysR transcriptional regulatory family.</text>
</comment>
<dbReference type="Gene3D" id="3.40.190.290">
    <property type="match status" value="1"/>
</dbReference>
<proteinExistence type="inferred from homology"/>
<dbReference type="EMBL" id="QUSW01000011">
    <property type="protein sequence ID" value="RQP21379.1"/>
    <property type="molecule type" value="Genomic_DNA"/>
</dbReference>
<dbReference type="SUPFAM" id="SSF53850">
    <property type="entry name" value="Periplasmic binding protein-like II"/>
    <property type="match status" value="1"/>
</dbReference>
<organism evidence="6 7">
    <name type="scientific">Piscinibacter terrae</name>
    <dbReference type="NCBI Taxonomy" id="2496871"/>
    <lineage>
        <taxon>Bacteria</taxon>
        <taxon>Pseudomonadati</taxon>
        <taxon>Pseudomonadota</taxon>
        <taxon>Betaproteobacteria</taxon>
        <taxon>Burkholderiales</taxon>
        <taxon>Sphaerotilaceae</taxon>
        <taxon>Piscinibacter</taxon>
    </lineage>
</organism>
<dbReference type="PANTHER" id="PTHR30427:SF1">
    <property type="entry name" value="TRANSCRIPTIONAL ACTIVATOR PROTEIN LYSR"/>
    <property type="match status" value="1"/>
</dbReference>
<evidence type="ECO:0000259" key="5">
    <source>
        <dbReference type="PROSITE" id="PS50931"/>
    </source>
</evidence>
<dbReference type="InterPro" id="IPR005119">
    <property type="entry name" value="LysR_subst-bd"/>
</dbReference>
<keyword evidence="3" id="KW-0238">DNA-binding</keyword>
<evidence type="ECO:0000313" key="7">
    <source>
        <dbReference type="Proteomes" id="UP000267464"/>
    </source>
</evidence>
<keyword evidence="7" id="KW-1185">Reference proteome</keyword>
<dbReference type="InterPro" id="IPR036390">
    <property type="entry name" value="WH_DNA-bd_sf"/>
</dbReference>
<dbReference type="Pfam" id="PF00126">
    <property type="entry name" value="HTH_1"/>
    <property type="match status" value="1"/>
</dbReference>
<dbReference type="OrthoDB" id="110033at2"/>
<dbReference type="Proteomes" id="UP000267464">
    <property type="component" value="Unassembled WGS sequence"/>
</dbReference>
<dbReference type="InterPro" id="IPR036388">
    <property type="entry name" value="WH-like_DNA-bd_sf"/>
</dbReference>